<dbReference type="VEuPathDB" id="FungiDB:MPH_00341"/>
<organism evidence="6 7">
    <name type="scientific">Macrophomina phaseolina (strain MS6)</name>
    <name type="common">Charcoal rot fungus</name>
    <dbReference type="NCBI Taxonomy" id="1126212"/>
    <lineage>
        <taxon>Eukaryota</taxon>
        <taxon>Fungi</taxon>
        <taxon>Dikarya</taxon>
        <taxon>Ascomycota</taxon>
        <taxon>Pezizomycotina</taxon>
        <taxon>Dothideomycetes</taxon>
        <taxon>Dothideomycetes incertae sedis</taxon>
        <taxon>Botryosphaeriales</taxon>
        <taxon>Botryosphaeriaceae</taxon>
        <taxon>Macrophomina</taxon>
    </lineage>
</organism>
<sequence length="148" mass="16903">VLSQSEPCLCRTSYTTSFPSSTAHYLQYHNMSKPTPIKGAEKLSSKWHLTEDLGGYDMPIRLEGEIGDVMVRGTIPNTIDGTFYRVAQDHFTPPTQGHLPLRGHGVVSAFRIHNGQVDFKIRYVQNDRYKLERSRKKSFWADIIDHPL</sequence>
<dbReference type="OrthoDB" id="1069523at2759"/>
<dbReference type="GO" id="GO:0046872">
    <property type="term" value="F:metal ion binding"/>
    <property type="evidence" value="ECO:0007669"/>
    <property type="project" value="UniProtKB-KW"/>
</dbReference>
<dbReference type="HOGENOM" id="CLU_1763186_0_0_1"/>
<reference evidence="6 7" key="1">
    <citation type="journal article" date="2012" name="BMC Genomics">
        <title>Tools to kill: Genome of one of the most destructive plant pathogenic fungi Macrophomina phaseolina.</title>
        <authorList>
            <person name="Islam M.S."/>
            <person name="Haque M.S."/>
            <person name="Islam M.M."/>
            <person name="Emdad E.M."/>
            <person name="Halim A."/>
            <person name="Hossen Q.M.M."/>
            <person name="Hossain M.Z."/>
            <person name="Ahmed B."/>
            <person name="Rahim S."/>
            <person name="Rahman M.S."/>
            <person name="Alam M.M."/>
            <person name="Hou S."/>
            <person name="Wan X."/>
            <person name="Saito J.A."/>
            <person name="Alam M."/>
        </authorList>
    </citation>
    <scope>NUCLEOTIDE SEQUENCE [LARGE SCALE GENOMIC DNA]</scope>
    <source>
        <strain evidence="6 7">MS6</strain>
    </source>
</reference>
<dbReference type="GO" id="GO:0016121">
    <property type="term" value="P:carotene catabolic process"/>
    <property type="evidence" value="ECO:0007669"/>
    <property type="project" value="TreeGrafter"/>
</dbReference>
<proteinExistence type="inferred from homology"/>
<dbReference type="STRING" id="1126212.K2SIL2"/>
<evidence type="ECO:0000256" key="1">
    <source>
        <dbReference type="ARBA" id="ARBA00001954"/>
    </source>
</evidence>
<dbReference type="Proteomes" id="UP000007129">
    <property type="component" value="Unassembled WGS sequence"/>
</dbReference>
<dbReference type="PANTHER" id="PTHR10543">
    <property type="entry name" value="BETA-CAROTENE DIOXYGENASE"/>
    <property type="match status" value="1"/>
</dbReference>
<dbReference type="PANTHER" id="PTHR10543:SF89">
    <property type="entry name" value="CAROTENOID 9,10(9',10')-CLEAVAGE DIOXYGENASE 1"/>
    <property type="match status" value="1"/>
</dbReference>
<dbReference type="EMBL" id="AHHD01000022">
    <property type="protein sequence ID" value="EKG22319.1"/>
    <property type="molecule type" value="Genomic_DNA"/>
</dbReference>
<comment type="cofactor">
    <cofactor evidence="1">
        <name>Fe(2+)</name>
        <dbReference type="ChEBI" id="CHEBI:29033"/>
    </cofactor>
</comment>
<keyword evidence="5" id="KW-0408">Iron</keyword>
<dbReference type="InParanoid" id="K2SIL2"/>
<evidence type="ECO:0000256" key="4">
    <source>
        <dbReference type="ARBA" id="ARBA00023002"/>
    </source>
</evidence>
<comment type="caution">
    <text evidence="6">The sequence shown here is derived from an EMBL/GenBank/DDBJ whole genome shotgun (WGS) entry which is preliminary data.</text>
</comment>
<feature type="non-terminal residue" evidence="6">
    <location>
        <position position="1"/>
    </location>
</feature>
<name>K2SIL2_MACPH</name>
<dbReference type="InterPro" id="IPR004294">
    <property type="entry name" value="Carotenoid_Oase"/>
</dbReference>
<dbReference type="Pfam" id="PF03055">
    <property type="entry name" value="RPE65"/>
    <property type="match status" value="1"/>
</dbReference>
<protein>
    <submittedName>
        <fullName evidence="6">Carotenoid oxygenase</fullName>
    </submittedName>
</protein>
<evidence type="ECO:0000313" key="7">
    <source>
        <dbReference type="Proteomes" id="UP000007129"/>
    </source>
</evidence>
<keyword evidence="3" id="KW-0479">Metal-binding</keyword>
<evidence type="ECO:0000256" key="3">
    <source>
        <dbReference type="ARBA" id="ARBA00022723"/>
    </source>
</evidence>
<accession>K2SIL2</accession>
<evidence type="ECO:0000256" key="5">
    <source>
        <dbReference type="ARBA" id="ARBA00023004"/>
    </source>
</evidence>
<dbReference type="GO" id="GO:0010436">
    <property type="term" value="F:carotenoid dioxygenase activity"/>
    <property type="evidence" value="ECO:0007669"/>
    <property type="project" value="TreeGrafter"/>
</dbReference>
<gene>
    <name evidence="6" type="ORF">MPH_00341</name>
</gene>
<keyword evidence="4" id="KW-0560">Oxidoreductase</keyword>
<feature type="non-terminal residue" evidence="6">
    <location>
        <position position="148"/>
    </location>
</feature>
<dbReference type="AlphaFoldDB" id="K2SIL2"/>
<evidence type="ECO:0000313" key="6">
    <source>
        <dbReference type="EMBL" id="EKG22319.1"/>
    </source>
</evidence>
<comment type="similarity">
    <text evidence="2">Belongs to the carotenoid oxygenase family.</text>
</comment>
<evidence type="ECO:0000256" key="2">
    <source>
        <dbReference type="ARBA" id="ARBA00006787"/>
    </source>
</evidence>